<feature type="domain" description="Major facilitator superfamily (MFS) profile" evidence="8">
    <location>
        <begin position="39"/>
        <end position="253"/>
    </location>
</feature>
<feature type="compositionally biased region" description="Basic and acidic residues" evidence="6">
    <location>
        <begin position="1"/>
        <end position="12"/>
    </location>
</feature>
<dbReference type="FunFam" id="1.20.1250.20:FF:000188">
    <property type="entry name" value="MFS general substrate transporter"/>
    <property type="match status" value="1"/>
</dbReference>
<dbReference type="InterPro" id="IPR020846">
    <property type="entry name" value="MFS_dom"/>
</dbReference>
<dbReference type="Gene3D" id="1.20.1250.20">
    <property type="entry name" value="MFS general substrate transporter like domains"/>
    <property type="match status" value="1"/>
</dbReference>
<feature type="transmembrane region" description="Helical" evidence="7">
    <location>
        <begin position="130"/>
        <end position="153"/>
    </location>
</feature>
<dbReference type="GO" id="GO:0016020">
    <property type="term" value="C:membrane"/>
    <property type="evidence" value="ECO:0007669"/>
    <property type="project" value="UniProtKB-SubCell"/>
</dbReference>
<feature type="transmembrane region" description="Helical" evidence="7">
    <location>
        <begin position="165"/>
        <end position="187"/>
    </location>
</feature>
<evidence type="ECO:0000256" key="7">
    <source>
        <dbReference type="SAM" id="Phobius"/>
    </source>
</evidence>
<sequence length="253" mass="27756">MEESPQDEKLEGKSSPAAFSETENPSEVKKILFKTDIRVLPILALLFLCSFLDRTNVGNAKIVGLESDTGITDHQYDIGLTVFYLFYVCSELPSNLVLKKASPRIWLPFLAITWGIITMCLGFIRGFGSFVAVRALLGMAEGGLLPGMVLYLSSFYKRSDLALRIGLFYTAASLSGAFGGLLARGLIEIGPRGGLKGWRWIFIIEGLLTVVCGIIAAIGLPNNLATARFLTPIEREIALERIRQDRPQHNGSE</sequence>
<evidence type="ECO:0000259" key="8">
    <source>
        <dbReference type="PROSITE" id="PS50850"/>
    </source>
</evidence>
<gene>
    <name evidence="9" type="ORF">GQ26_0080380</name>
</gene>
<evidence type="ECO:0000256" key="4">
    <source>
        <dbReference type="ARBA" id="ARBA00022989"/>
    </source>
</evidence>
<dbReference type="PANTHER" id="PTHR43791">
    <property type="entry name" value="PERMEASE-RELATED"/>
    <property type="match status" value="1"/>
</dbReference>
<dbReference type="Pfam" id="PF07690">
    <property type="entry name" value="MFS_1"/>
    <property type="match status" value="1"/>
</dbReference>
<reference evidence="9" key="1">
    <citation type="journal article" date="2014" name="PLoS Genet.">
        <title>Signature Gene Expression Reveals Novel Clues to the Molecular Mechanisms of Dimorphic Transition in Penicillium marneffei.</title>
        <authorList>
            <person name="Yang E."/>
            <person name="Wang G."/>
            <person name="Cai J."/>
            <person name="Woo P.C."/>
            <person name="Lau S.K."/>
            <person name="Yuen K.-Y."/>
            <person name="Chow W.-N."/>
            <person name="Lin X."/>
        </authorList>
    </citation>
    <scope>NUCLEOTIDE SEQUENCE [LARGE SCALE GENOMIC DNA]</scope>
    <source>
        <strain evidence="9">PM1</strain>
    </source>
</reference>
<feature type="transmembrane region" description="Helical" evidence="7">
    <location>
        <begin position="105"/>
        <end position="124"/>
    </location>
</feature>
<keyword evidence="4 7" id="KW-1133">Transmembrane helix</keyword>
<evidence type="ECO:0000256" key="6">
    <source>
        <dbReference type="SAM" id="MobiDB-lite"/>
    </source>
</evidence>
<dbReference type="AlphaFoldDB" id="A0A093XX17"/>
<evidence type="ECO:0000313" key="9">
    <source>
        <dbReference type="EMBL" id="KFX49803.1"/>
    </source>
</evidence>
<evidence type="ECO:0000256" key="5">
    <source>
        <dbReference type="ARBA" id="ARBA00023136"/>
    </source>
</evidence>
<proteinExistence type="predicted"/>
<comment type="caution">
    <text evidence="9">The sequence shown here is derived from an EMBL/GenBank/DDBJ whole genome shotgun (WGS) entry which is preliminary data.</text>
</comment>
<dbReference type="InterPro" id="IPR036259">
    <property type="entry name" value="MFS_trans_sf"/>
</dbReference>
<protein>
    <submittedName>
        <fullName evidence="9">Putative transporter</fullName>
    </submittedName>
</protein>
<feature type="region of interest" description="Disordered" evidence="6">
    <location>
        <begin position="1"/>
        <end position="22"/>
    </location>
</feature>
<dbReference type="SUPFAM" id="SSF103473">
    <property type="entry name" value="MFS general substrate transporter"/>
    <property type="match status" value="1"/>
</dbReference>
<keyword evidence="5 7" id="KW-0472">Membrane</keyword>
<evidence type="ECO:0000256" key="3">
    <source>
        <dbReference type="ARBA" id="ARBA00022692"/>
    </source>
</evidence>
<feature type="transmembrane region" description="Helical" evidence="7">
    <location>
        <begin position="78"/>
        <end position="98"/>
    </location>
</feature>
<dbReference type="GO" id="GO:0022857">
    <property type="term" value="F:transmembrane transporter activity"/>
    <property type="evidence" value="ECO:0007669"/>
    <property type="project" value="InterPro"/>
</dbReference>
<accession>A0A093XX17</accession>
<keyword evidence="2" id="KW-0813">Transport</keyword>
<keyword evidence="3 7" id="KW-0812">Transmembrane</keyword>
<organism evidence="9">
    <name type="scientific">Talaromyces marneffei PM1</name>
    <dbReference type="NCBI Taxonomy" id="1077442"/>
    <lineage>
        <taxon>Eukaryota</taxon>
        <taxon>Fungi</taxon>
        <taxon>Dikarya</taxon>
        <taxon>Ascomycota</taxon>
        <taxon>Pezizomycotina</taxon>
        <taxon>Eurotiomycetes</taxon>
        <taxon>Eurotiomycetidae</taxon>
        <taxon>Eurotiales</taxon>
        <taxon>Trichocomaceae</taxon>
        <taxon>Talaromyces</taxon>
        <taxon>Talaromyces sect. Talaromyces</taxon>
    </lineage>
</organism>
<comment type="subcellular location">
    <subcellularLocation>
        <location evidence="1">Membrane</location>
        <topology evidence="1">Multi-pass membrane protein</topology>
    </subcellularLocation>
</comment>
<evidence type="ECO:0000256" key="1">
    <source>
        <dbReference type="ARBA" id="ARBA00004141"/>
    </source>
</evidence>
<dbReference type="InterPro" id="IPR011701">
    <property type="entry name" value="MFS"/>
</dbReference>
<dbReference type="HOGENOM" id="CLU_001265_0_2_1"/>
<dbReference type="PROSITE" id="PS50850">
    <property type="entry name" value="MFS"/>
    <property type="match status" value="1"/>
</dbReference>
<name>A0A093XX17_TALMA</name>
<dbReference type="PANTHER" id="PTHR43791:SF67">
    <property type="entry name" value="TRANSPORTER, PUTATIVE (AFU_ORTHOLOGUE AFUA_3G04010)-RELATED"/>
    <property type="match status" value="1"/>
</dbReference>
<evidence type="ECO:0000256" key="2">
    <source>
        <dbReference type="ARBA" id="ARBA00022448"/>
    </source>
</evidence>
<feature type="transmembrane region" description="Helical" evidence="7">
    <location>
        <begin position="199"/>
        <end position="220"/>
    </location>
</feature>
<dbReference type="EMBL" id="JPOX01000008">
    <property type="protein sequence ID" value="KFX49803.1"/>
    <property type="molecule type" value="Genomic_DNA"/>
</dbReference>